<feature type="domain" description="DUF362" evidence="1">
    <location>
        <begin position="6"/>
        <end position="223"/>
    </location>
</feature>
<comment type="caution">
    <text evidence="2">The sequence shown here is derived from an EMBL/GenBank/DDBJ whole genome shotgun (WGS) entry which is preliminary data.</text>
</comment>
<dbReference type="EMBL" id="BART01028975">
    <property type="protein sequence ID" value="GAG95598.1"/>
    <property type="molecule type" value="Genomic_DNA"/>
</dbReference>
<gene>
    <name evidence="2" type="ORF">S01H4_50961</name>
</gene>
<reference evidence="2" key="1">
    <citation type="journal article" date="2014" name="Front. Microbiol.">
        <title>High frequency of phylogenetically diverse reductive dehalogenase-homologous genes in deep subseafloor sedimentary metagenomes.</title>
        <authorList>
            <person name="Kawai M."/>
            <person name="Futagami T."/>
            <person name="Toyoda A."/>
            <person name="Takaki Y."/>
            <person name="Nishi S."/>
            <person name="Hori S."/>
            <person name="Arai W."/>
            <person name="Tsubouchi T."/>
            <person name="Morono Y."/>
            <person name="Uchiyama I."/>
            <person name="Ito T."/>
            <person name="Fujiyama A."/>
            <person name="Inagaki F."/>
            <person name="Takami H."/>
        </authorList>
    </citation>
    <scope>NUCLEOTIDE SEQUENCE</scope>
    <source>
        <strain evidence="2">Expedition CK06-06</strain>
    </source>
</reference>
<evidence type="ECO:0000313" key="2">
    <source>
        <dbReference type="EMBL" id="GAG95598.1"/>
    </source>
</evidence>
<accession>X1CH49</accession>
<name>X1CH49_9ZZZZ</name>
<proteinExistence type="predicted"/>
<dbReference type="AlphaFoldDB" id="X1CH49"/>
<dbReference type="Pfam" id="PF04015">
    <property type="entry name" value="DUF362"/>
    <property type="match status" value="1"/>
</dbReference>
<dbReference type="InterPro" id="IPR007160">
    <property type="entry name" value="DUF362"/>
</dbReference>
<feature type="non-terminal residue" evidence="2">
    <location>
        <position position="1"/>
    </location>
</feature>
<organism evidence="2">
    <name type="scientific">marine sediment metagenome</name>
    <dbReference type="NCBI Taxonomy" id="412755"/>
    <lineage>
        <taxon>unclassified sequences</taxon>
        <taxon>metagenomes</taxon>
        <taxon>ecological metagenomes</taxon>
    </lineage>
</organism>
<feature type="non-terminal residue" evidence="2">
    <location>
        <position position="269"/>
    </location>
</feature>
<protein>
    <recommendedName>
        <fullName evidence="1">DUF362 domain-containing protein</fullName>
    </recommendedName>
</protein>
<sequence length="269" mass="29942">KSSDKVAIKIDLSGSREIYANTHYETVESLIFYLKDNFGVSDISVIEGSDGAYYSGKTTWDIFYKFRYKEVELNGAKLVNLDDLSHDYVMDVATLSGVKQVSYTKSDADYVITVVPPKTHHIFPACLSISNNIGYVKQEDRALVMGTSNAEWKKFNFANTGRFIQLIDNAGKNLARLLKEVKPALALIDGLYGMEGKGPVKGSPVFHGFAVASEDVVSADALTTYIMGFEVDQVSYLSYAFQEDLGNNRWQNVIGVDPCQVKFPYRPHP</sequence>
<evidence type="ECO:0000259" key="1">
    <source>
        <dbReference type="Pfam" id="PF04015"/>
    </source>
</evidence>